<evidence type="ECO:0000259" key="3">
    <source>
        <dbReference type="PROSITE" id="PS50930"/>
    </source>
</evidence>
<reference evidence="4" key="1">
    <citation type="submission" date="2019-08" db="EMBL/GenBank/DDBJ databases">
        <title>Comparative genome analysis confer to the adaptation heavy metal polluted environment.</title>
        <authorList>
            <person name="Li Y."/>
        </authorList>
    </citation>
    <scope>NUCLEOTIDE SEQUENCE [LARGE SCALE GENOMIC DNA]</scope>
    <source>
        <strain evidence="4">P1</strain>
    </source>
</reference>
<dbReference type="Pfam" id="PF00072">
    <property type="entry name" value="Response_reg"/>
    <property type="match status" value="1"/>
</dbReference>
<dbReference type="Gene3D" id="3.40.50.2300">
    <property type="match status" value="1"/>
</dbReference>
<dbReference type="OrthoDB" id="2168082at2"/>
<evidence type="ECO:0000256" key="1">
    <source>
        <dbReference type="PROSITE-ProRule" id="PRU00169"/>
    </source>
</evidence>
<protein>
    <submittedName>
        <fullName evidence="4">Response regulator transcription factor</fullName>
    </submittedName>
</protein>
<dbReference type="GO" id="GO:0003677">
    <property type="term" value="F:DNA binding"/>
    <property type="evidence" value="ECO:0007669"/>
    <property type="project" value="InterPro"/>
</dbReference>
<sequence length="235" mass="26002">MNAVIIDDEPPAIDLLSAYIQRTNLLTLQSTFTNPAEAIGIFNSANPPDITFLDIDMPGINGLDFARLIGHKSQIILTTSFREHGPEAFALAVRDYLLKPISYERFLEAISKVLPAPSPGTPSPGFFFVHTEIRGIYAKIDVADILLIESDDNIVHITLSSNKITATHQLAEVQSWLPPALFSRVHRSFIVNLARVTAIDHGQVQLENGTRVPIGRKYKEPLMAKLQQLTINGRP</sequence>
<feature type="domain" description="HTH LytTR-type" evidence="3">
    <location>
        <begin position="139"/>
        <end position="228"/>
    </location>
</feature>
<dbReference type="SMART" id="SM00448">
    <property type="entry name" value="REC"/>
    <property type="match status" value="1"/>
</dbReference>
<dbReference type="PROSITE" id="PS50110">
    <property type="entry name" value="RESPONSE_REGULATORY"/>
    <property type="match status" value="1"/>
</dbReference>
<dbReference type="InterPro" id="IPR011006">
    <property type="entry name" value="CheY-like_superfamily"/>
</dbReference>
<gene>
    <name evidence="4" type="ORF">DEO27_003620</name>
</gene>
<accession>A0A5C1HTD5</accession>
<dbReference type="PANTHER" id="PTHR37299:SF1">
    <property type="entry name" value="STAGE 0 SPORULATION PROTEIN A HOMOLOG"/>
    <property type="match status" value="1"/>
</dbReference>
<dbReference type="Proteomes" id="UP000251402">
    <property type="component" value="Chromosome"/>
</dbReference>
<organism evidence="4 5">
    <name type="scientific">Mucilaginibacter rubeus</name>
    <dbReference type="NCBI Taxonomy" id="2027860"/>
    <lineage>
        <taxon>Bacteria</taxon>
        <taxon>Pseudomonadati</taxon>
        <taxon>Bacteroidota</taxon>
        <taxon>Sphingobacteriia</taxon>
        <taxon>Sphingobacteriales</taxon>
        <taxon>Sphingobacteriaceae</taxon>
        <taxon>Mucilaginibacter</taxon>
    </lineage>
</organism>
<feature type="domain" description="Response regulatory" evidence="2">
    <location>
        <begin position="2"/>
        <end position="114"/>
    </location>
</feature>
<dbReference type="RefSeq" id="WP_112569835.1">
    <property type="nucleotide sequence ID" value="NZ_CP043450.1"/>
</dbReference>
<dbReference type="SUPFAM" id="SSF52172">
    <property type="entry name" value="CheY-like"/>
    <property type="match status" value="1"/>
</dbReference>
<dbReference type="PROSITE" id="PS50930">
    <property type="entry name" value="HTH_LYTTR"/>
    <property type="match status" value="1"/>
</dbReference>
<dbReference type="EMBL" id="CP043450">
    <property type="protein sequence ID" value="QEM09142.1"/>
    <property type="molecule type" value="Genomic_DNA"/>
</dbReference>
<dbReference type="SMART" id="SM00850">
    <property type="entry name" value="LytTR"/>
    <property type="match status" value="1"/>
</dbReference>
<proteinExistence type="predicted"/>
<keyword evidence="5" id="KW-1185">Reference proteome</keyword>
<name>A0A5C1HTD5_9SPHI</name>
<evidence type="ECO:0000259" key="2">
    <source>
        <dbReference type="PROSITE" id="PS50110"/>
    </source>
</evidence>
<dbReference type="InterPro" id="IPR007492">
    <property type="entry name" value="LytTR_DNA-bd_dom"/>
</dbReference>
<dbReference type="InterPro" id="IPR046947">
    <property type="entry name" value="LytR-like"/>
</dbReference>
<dbReference type="AlphaFoldDB" id="A0A5C1HTD5"/>
<keyword evidence="1" id="KW-0597">Phosphoprotein</keyword>
<evidence type="ECO:0000313" key="4">
    <source>
        <dbReference type="EMBL" id="QEM09142.1"/>
    </source>
</evidence>
<dbReference type="PANTHER" id="PTHR37299">
    <property type="entry name" value="TRANSCRIPTIONAL REGULATOR-RELATED"/>
    <property type="match status" value="1"/>
</dbReference>
<dbReference type="Gene3D" id="2.40.50.1020">
    <property type="entry name" value="LytTr DNA-binding domain"/>
    <property type="match status" value="1"/>
</dbReference>
<evidence type="ECO:0000313" key="5">
    <source>
        <dbReference type="Proteomes" id="UP000251402"/>
    </source>
</evidence>
<feature type="modified residue" description="4-aspartylphosphate" evidence="1">
    <location>
        <position position="54"/>
    </location>
</feature>
<dbReference type="KEGG" id="mrub:DEO27_003620"/>
<dbReference type="InterPro" id="IPR001789">
    <property type="entry name" value="Sig_transdc_resp-reg_receiver"/>
</dbReference>
<dbReference type="Pfam" id="PF04397">
    <property type="entry name" value="LytTR"/>
    <property type="match status" value="1"/>
</dbReference>
<dbReference type="GO" id="GO:0000156">
    <property type="term" value="F:phosphorelay response regulator activity"/>
    <property type="evidence" value="ECO:0007669"/>
    <property type="project" value="InterPro"/>
</dbReference>